<evidence type="ECO:0000259" key="13">
    <source>
        <dbReference type="Pfam" id="PF09334"/>
    </source>
</evidence>
<dbReference type="InterPro" id="IPR002302">
    <property type="entry name" value="Leu-tRNA-ligase"/>
</dbReference>
<dbReference type="FunFam" id="3.40.50.620:FF:000056">
    <property type="entry name" value="Leucine--tRNA ligase"/>
    <property type="match status" value="1"/>
</dbReference>
<evidence type="ECO:0000256" key="7">
    <source>
        <dbReference type="ARBA" id="ARBA00023146"/>
    </source>
</evidence>
<feature type="domain" description="Aminoacyl-tRNA synthetase class Ia" evidence="11">
    <location>
        <begin position="423"/>
        <end position="625"/>
    </location>
</feature>
<evidence type="ECO:0000256" key="6">
    <source>
        <dbReference type="ARBA" id="ARBA00022917"/>
    </source>
</evidence>
<dbReference type="NCBIfam" id="TIGR00396">
    <property type="entry name" value="leuS_bact"/>
    <property type="match status" value="1"/>
</dbReference>
<dbReference type="FunFam" id="3.40.50.620:FF:000003">
    <property type="entry name" value="Leucine--tRNA ligase"/>
    <property type="match status" value="1"/>
</dbReference>
<dbReference type="InterPro" id="IPR014729">
    <property type="entry name" value="Rossmann-like_a/b/a_fold"/>
</dbReference>
<dbReference type="Gene3D" id="3.90.740.10">
    <property type="entry name" value="Valyl/Leucyl/Isoleucyl-tRNA synthetase, editing domain"/>
    <property type="match status" value="1"/>
</dbReference>
<dbReference type="SUPFAM" id="SSF47323">
    <property type="entry name" value="Anticodon-binding domain of a subclass of class I aminoacyl-tRNA synthetases"/>
    <property type="match status" value="1"/>
</dbReference>
<dbReference type="GO" id="GO:0006429">
    <property type="term" value="P:leucyl-tRNA aminoacylation"/>
    <property type="evidence" value="ECO:0007669"/>
    <property type="project" value="UniProtKB-UniRule"/>
</dbReference>
<dbReference type="GO" id="GO:0005524">
    <property type="term" value="F:ATP binding"/>
    <property type="evidence" value="ECO:0007669"/>
    <property type="project" value="UniProtKB-UniRule"/>
</dbReference>
<evidence type="ECO:0000256" key="5">
    <source>
        <dbReference type="ARBA" id="ARBA00022840"/>
    </source>
</evidence>
<name>A0A4Q9KC92_9ACTN</name>
<dbReference type="Pfam" id="PF09334">
    <property type="entry name" value="tRNA-synt_1g"/>
    <property type="match status" value="1"/>
</dbReference>
<dbReference type="Gene3D" id="3.10.20.590">
    <property type="match status" value="1"/>
</dbReference>
<feature type="domain" description="Methionyl/Valyl/Leucyl/Isoleucyl-tRNA synthetase anticodon-binding" evidence="12">
    <location>
        <begin position="667"/>
        <end position="783"/>
    </location>
</feature>
<dbReference type="InterPro" id="IPR001412">
    <property type="entry name" value="aa-tRNA-synth_I_CS"/>
</dbReference>
<keyword evidence="2 9" id="KW-0963">Cytoplasm</keyword>
<dbReference type="EC" id="6.1.1.4" evidence="9"/>
<dbReference type="InterPro" id="IPR013155">
    <property type="entry name" value="M/V/L/I-tRNA-synth_anticd-bd"/>
</dbReference>
<dbReference type="InterPro" id="IPR009080">
    <property type="entry name" value="tRNAsynth_Ia_anticodon-bd"/>
</dbReference>
<feature type="domain" description="Methionyl/Leucyl tRNA synthetase" evidence="13">
    <location>
        <begin position="43"/>
        <end position="184"/>
    </location>
</feature>
<dbReference type="GO" id="GO:0005829">
    <property type="term" value="C:cytosol"/>
    <property type="evidence" value="ECO:0007669"/>
    <property type="project" value="TreeGrafter"/>
</dbReference>
<feature type="short sequence motif" description="'KMSKS' region" evidence="9">
    <location>
        <begin position="587"/>
        <end position="591"/>
    </location>
</feature>
<gene>
    <name evidence="9" type="primary">leuS</name>
    <name evidence="15" type="ORF">ET989_10420</name>
</gene>
<organism evidence="15 16">
    <name type="scientific">Propioniciclava sinopodophylli</name>
    <dbReference type="NCBI Taxonomy" id="1837344"/>
    <lineage>
        <taxon>Bacteria</taxon>
        <taxon>Bacillati</taxon>
        <taxon>Actinomycetota</taxon>
        <taxon>Actinomycetes</taxon>
        <taxon>Propionibacteriales</taxon>
        <taxon>Propionibacteriaceae</taxon>
        <taxon>Propioniciclava</taxon>
    </lineage>
</organism>
<keyword evidence="6 9" id="KW-0648">Protein biosynthesis</keyword>
<dbReference type="CDD" id="cd00812">
    <property type="entry name" value="LeuRS_core"/>
    <property type="match status" value="1"/>
</dbReference>
<dbReference type="Proteomes" id="UP000292373">
    <property type="component" value="Unassembled WGS sequence"/>
</dbReference>
<dbReference type="Gene3D" id="3.40.50.620">
    <property type="entry name" value="HUPs"/>
    <property type="match status" value="2"/>
</dbReference>
<evidence type="ECO:0000313" key="15">
    <source>
        <dbReference type="EMBL" id="TBT83727.1"/>
    </source>
</evidence>
<comment type="similarity">
    <text evidence="1 9 10">Belongs to the class-I aminoacyl-tRNA synthetase family.</text>
</comment>
<comment type="caution">
    <text evidence="15">The sequence shown here is derived from an EMBL/GenBank/DDBJ whole genome shotgun (WGS) entry which is preliminary data.</text>
</comment>
<evidence type="ECO:0000259" key="14">
    <source>
        <dbReference type="Pfam" id="PF13603"/>
    </source>
</evidence>
<evidence type="ECO:0000256" key="3">
    <source>
        <dbReference type="ARBA" id="ARBA00022598"/>
    </source>
</evidence>
<feature type="binding site" evidence="9">
    <location>
        <position position="590"/>
    </location>
    <ligand>
        <name>ATP</name>
        <dbReference type="ChEBI" id="CHEBI:30616"/>
    </ligand>
</feature>
<dbReference type="PROSITE" id="PS00178">
    <property type="entry name" value="AA_TRNA_LIGASE_I"/>
    <property type="match status" value="1"/>
</dbReference>
<dbReference type="InterPro" id="IPR025709">
    <property type="entry name" value="Leu_tRNA-synth_edit"/>
</dbReference>
<evidence type="ECO:0000256" key="9">
    <source>
        <dbReference type="HAMAP-Rule" id="MF_00049"/>
    </source>
</evidence>
<evidence type="ECO:0000256" key="4">
    <source>
        <dbReference type="ARBA" id="ARBA00022741"/>
    </source>
</evidence>
<dbReference type="Pfam" id="PF13603">
    <property type="entry name" value="tRNA-synt_1_2"/>
    <property type="match status" value="1"/>
</dbReference>
<evidence type="ECO:0000259" key="11">
    <source>
        <dbReference type="Pfam" id="PF00133"/>
    </source>
</evidence>
<reference evidence="15 16" key="1">
    <citation type="submission" date="2019-01" db="EMBL/GenBank/DDBJ databases">
        <title>Lactibacter flavus gen. nov., sp. nov., a novel bacterium of the family Propionibacteriaceae isolated from raw milk and dairy products.</title>
        <authorList>
            <person name="Huptas C."/>
            <person name="Wenning M."/>
            <person name="Breitenwieser F."/>
            <person name="Doll E."/>
            <person name="Von Neubeck M."/>
            <person name="Busse H.-J."/>
            <person name="Scherer S."/>
        </authorList>
    </citation>
    <scope>NUCLEOTIDE SEQUENCE [LARGE SCALE GENOMIC DNA]</scope>
    <source>
        <strain evidence="15 16">KCTC 33808</strain>
    </source>
</reference>
<dbReference type="PRINTS" id="PR00985">
    <property type="entry name" value="TRNASYNTHLEU"/>
</dbReference>
<keyword evidence="5 9" id="KW-0067">ATP-binding</keyword>
<dbReference type="RefSeq" id="WP_131168668.1">
    <property type="nucleotide sequence ID" value="NZ_SDMQ01000010.1"/>
</dbReference>
<proteinExistence type="inferred from homology"/>
<dbReference type="InterPro" id="IPR009008">
    <property type="entry name" value="Val/Leu/Ile-tRNA-synth_edit"/>
</dbReference>
<comment type="catalytic activity">
    <reaction evidence="8 9">
        <text>tRNA(Leu) + L-leucine + ATP = L-leucyl-tRNA(Leu) + AMP + diphosphate</text>
        <dbReference type="Rhea" id="RHEA:11688"/>
        <dbReference type="Rhea" id="RHEA-COMP:9613"/>
        <dbReference type="Rhea" id="RHEA-COMP:9622"/>
        <dbReference type="ChEBI" id="CHEBI:30616"/>
        <dbReference type="ChEBI" id="CHEBI:33019"/>
        <dbReference type="ChEBI" id="CHEBI:57427"/>
        <dbReference type="ChEBI" id="CHEBI:78442"/>
        <dbReference type="ChEBI" id="CHEBI:78494"/>
        <dbReference type="ChEBI" id="CHEBI:456215"/>
        <dbReference type="EC" id="6.1.1.4"/>
    </reaction>
</comment>
<dbReference type="Pfam" id="PF00133">
    <property type="entry name" value="tRNA-synt_1"/>
    <property type="match status" value="1"/>
</dbReference>
<dbReference type="SUPFAM" id="SSF50677">
    <property type="entry name" value="ValRS/IleRS/LeuRS editing domain"/>
    <property type="match status" value="1"/>
</dbReference>
<evidence type="ECO:0000256" key="2">
    <source>
        <dbReference type="ARBA" id="ARBA00022490"/>
    </source>
</evidence>
<dbReference type="Gene3D" id="1.10.730.10">
    <property type="entry name" value="Isoleucyl-tRNA Synthetase, Domain 1"/>
    <property type="match status" value="1"/>
</dbReference>
<feature type="short sequence motif" description="'HIGH' region" evidence="9">
    <location>
        <begin position="44"/>
        <end position="54"/>
    </location>
</feature>
<evidence type="ECO:0000259" key="12">
    <source>
        <dbReference type="Pfam" id="PF08264"/>
    </source>
</evidence>
<sequence length="822" mass="90205">MESARTYDAAAAQERWQKFWEADGTFVARDDGSAERRYVLDMFPYPSGDLHMGHAEAFVMGDIAGRYWLMRGYDVMHPIGWDSFGLPAENAAIARNAHPAEWTYANIETQAASFKRYGLSFDWTRRLHTSDPEYYRWTQWLFQLSHSRGLAYRKSSPVNWCPNDQTVLANEQVVQGACERCGTAVTKRNLTQWYFKITDYAQRLLDDMKALEGNWPDRVLAMQRNWIGRSEGAFVDFVVEGRDEPVTVFTTRPDTLYGATFFVVAPDAALASEIVADSQRAEFEAYLEKTRAASEIERQSTDRPKTGVFLGRYATNPVNGEKLPVYAADYVLADYGTGAVMAVPAHDQRDLDFAKALGLPVRRVIDTGEPNPEETYVATSGDGTYVNSGDLDGLTDKVSGVARITERLAEAGTGKPAITFRLRDWLLSRQRFWGCPIPVIHCAACGEVPVPEDQLPVTLPNLKGADLAPKGTSPLASEAARAWREVACPSCGGPAERDTDTMDTFVDSSWYYFRYCSPNDERAAFDVDAVKRWAPVDQYVGGVEHAILHLLYSRFFTKVIHDAGLIDFTEPFTRLMNQGQVTNGGKAMSKSLGNGVDLGEQIDLHGVDAIRTAIVFAGPPEDDIDWTAMSPSSTSKFLARAYRVAADVSSEVGVDPATGDAGVRKGTHASMAAISEAVEDQRYNVLVARIMELVNHTRKAIDAGPGASDPAVREAAEFIAQALSLVAPYLGEEMWEMLGHAPSVARSTWPDADPALLVQESVTVVVQVAGKVRGKLELPADVSEEDATAAALANEGVQRALAGREVAKVIVRLPKMVSIVPA</sequence>
<evidence type="ECO:0000313" key="16">
    <source>
        <dbReference type="Proteomes" id="UP000292373"/>
    </source>
</evidence>
<dbReference type="EMBL" id="SDMQ01000010">
    <property type="protein sequence ID" value="TBT83727.1"/>
    <property type="molecule type" value="Genomic_DNA"/>
</dbReference>
<dbReference type="FunFam" id="1.10.730.10:FF:000002">
    <property type="entry name" value="Leucine--tRNA ligase"/>
    <property type="match status" value="1"/>
</dbReference>
<dbReference type="OrthoDB" id="9810365at2"/>
<dbReference type="InterPro" id="IPR002300">
    <property type="entry name" value="aa-tRNA-synth_Ia"/>
</dbReference>
<dbReference type="HAMAP" id="MF_00049_B">
    <property type="entry name" value="Leu_tRNA_synth_B"/>
    <property type="match status" value="1"/>
</dbReference>
<evidence type="ECO:0000256" key="8">
    <source>
        <dbReference type="ARBA" id="ARBA00047469"/>
    </source>
</evidence>
<dbReference type="GO" id="GO:0004823">
    <property type="term" value="F:leucine-tRNA ligase activity"/>
    <property type="evidence" value="ECO:0007669"/>
    <property type="project" value="UniProtKB-UniRule"/>
</dbReference>
<protein>
    <recommendedName>
        <fullName evidence="9">Leucine--tRNA ligase</fullName>
        <ecNumber evidence="9">6.1.1.4</ecNumber>
    </recommendedName>
    <alternativeName>
        <fullName evidence="9">Leucyl-tRNA synthetase</fullName>
        <shortName evidence="9">LeuRS</shortName>
    </alternativeName>
</protein>
<dbReference type="PANTHER" id="PTHR43740">
    <property type="entry name" value="LEUCYL-TRNA SYNTHETASE"/>
    <property type="match status" value="1"/>
</dbReference>
<accession>A0A4Q9KC92</accession>
<comment type="subcellular location">
    <subcellularLocation>
        <location evidence="9">Cytoplasm</location>
    </subcellularLocation>
</comment>
<keyword evidence="4 9" id="KW-0547">Nucleotide-binding</keyword>
<dbReference type="Pfam" id="PF08264">
    <property type="entry name" value="Anticodon_1"/>
    <property type="match status" value="1"/>
</dbReference>
<evidence type="ECO:0000256" key="1">
    <source>
        <dbReference type="ARBA" id="ARBA00005594"/>
    </source>
</evidence>
<dbReference type="SUPFAM" id="SSF52374">
    <property type="entry name" value="Nucleotidylyl transferase"/>
    <property type="match status" value="1"/>
</dbReference>
<dbReference type="AlphaFoldDB" id="A0A4Q9KC92"/>
<dbReference type="PANTHER" id="PTHR43740:SF2">
    <property type="entry name" value="LEUCINE--TRNA LIGASE, MITOCHONDRIAL"/>
    <property type="match status" value="1"/>
</dbReference>
<feature type="domain" description="Leucyl-tRNA synthetase editing" evidence="14">
    <location>
        <begin position="224"/>
        <end position="406"/>
    </location>
</feature>
<evidence type="ECO:0000256" key="10">
    <source>
        <dbReference type="RuleBase" id="RU363035"/>
    </source>
</evidence>
<keyword evidence="16" id="KW-1185">Reference proteome</keyword>
<keyword evidence="7 9" id="KW-0030">Aminoacyl-tRNA synthetase</keyword>
<keyword evidence="3 9" id="KW-0436">Ligase</keyword>
<dbReference type="GO" id="GO:0002161">
    <property type="term" value="F:aminoacyl-tRNA deacylase activity"/>
    <property type="evidence" value="ECO:0007669"/>
    <property type="project" value="InterPro"/>
</dbReference>
<dbReference type="InterPro" id="IPR015413">
    <property type="entry name" value="Methionyl/Leucyl_tRNA_Synth"/>
</dbReference>